<protein>
    <submittedName>
        <fullName evidence="3">Large Terminase</fullName>
    </submittedName>
</protein>
<sequence>MMTLGEKIIAFIECLNVPEGEKVGQQIQLDDFQKRFIRDVYDNPYQTKTAILSIARKNGKSALIAGLLLAHLVGPAAVQNSQIVSGAMSREQAALVFKLAQKMVMQNPTLQKIIKIIPSSKSLIGLPMNVEYKAIAADGATAQGLSPVLIIFDEVGQVKGSQNDFYDALLTSQGAHAAPLMINISTQAPKDDDLLSILIDDAQSGGDKQTICHVYTAPEDCDLLDEAAWKAANPALGSFRSLDDMRSLAQKAKRMPSFENTFRNLNLNQRVNPIAPFIPVSEWKKCQQSDGFQAAFEHGEVYAGLDLSARNDLTAFVLVAQHNGIWYTQGEYWTPRATLAERAKTDRAPYETWAKQGYLTPLSGATIDYNEVAERIIELCEQHNIRAIAYDRWRIDVFKKALNGIELPLIEWGQGFKDATVGIEALEEAIFNNKFRHDGNPVLNMCVHNARIIADAANNRKFEKAKSTGRIDGIVALAMAMGVASREAAPEQADYQIHFI</sequence>
<dbReference type="InterPro" id="IPR046462">
    <property type="entry name" value="TerL_nuclease"/>
</dbReference>
<reference evidence="3" key="1">
    <citation type="journal article" date="2021" name="Proc. Natl. Acad. Sci. U.S.A.">
        <title>A Catalog of Tens of Thousands of Viruses from Human Metagenomes Reveals Hidden Associations with Chronic Diseases.</title>
        <authorList>
            <person name="Tisza M.J."/>
            <person name="Buck C.B."/>
        </authorList>
    </citation>
    <scope>NUCLEOTIDE SEQUENCE</scope>
    <source>
        <strain evidence="3">CtbLB3</strain>
    </source>
</reference>
<dbReference type="InterPro" id="IPR046461">
    <property type="entry name" value="TerL_ATPase"/>
</dbReference>
<evidence type="ECO:0000313" key="3">
    <source>
        <dbReference type="EMBL" id="DAE07951.1"/>
    </source>
</evidence>
<proteinExistence type="predicted"/>
<accession>A0A8S5PL87</accession>
<dbReference type="Gene3D" id="3.40.50.300">
    <property type="entry name" value="P-loop containing nucleotide triphosphate hydrolases"/>
    <property type="match status" value="1"/>
</dbReference>
<dbReference type="PANTHER" id="PTHR41287:SF1">
    <property type="entry name" value="PROTEIN YMFN"/>
    <property type="match status" value="1"/>
</dbReference>
<evidence type="ECO:0000259" key="2">
    <source>
        <dbReference type="Pfam" id="PF20441"/>
    </source>
</evidence>
<dbReference type="Gene3D" id="3.30.420.240">
    <property type="match status" value="1"/>
</dbReference>
<evidence type="ECO:0000259" key="1">
    <source>
        <dbReference type="Pfam" id="PF03354"/>
    </source>
</evidence>
<dbReference type="Pfam" id="PF20441">
    <property type="entry name" value="TerL_nuclease"/>
    <property type="match status" value="1"/>
</dbReference>
<dbReference type="GO" id="GO:0004519">
    <property type="term" value="F:endonuclease activity"/>
    <property type="evidence" value="ECO:0007669"/>
    <property type="project" value="InterPro"/>
</dbReference>
<name>A0A8S5PL87_9CAUD</name>
<feature type="domain" description="Terminase large subunit-like endonuclease" evidence="2">
    <location>
        <begin position="212"/>
        <end position="485"/>
    </location>
</feature>
<dbReference type="InterPro" id="IPR005021">
    <property type="entry name" value="Terminase_largesu-like"/>
</dbReference>
<organism evidence="3">
    <name type="scientific">Siphoviridae sp. ctbLB3</name>
    <dbReference type="NCBI Taxonomy" id="2825565"/>
    <lineage>
        <taxon>Viruses</taxon>
        <taxon>Duplodnaviria</taxon>
        <taxon>Heunggongvirae</taxon>
        <taxon>Uroviricota</taxon>
        <taxon>Caudoviricetes</taxon>
    </lineage>
</organism>
<dbReference type="Pfam" id="PF03354">
    <property type="entry name" value="TerL_ATPase"/>
    <property type="match status" value="1"/>
</dbReference>
<dbReference type="EMBL" id="BK015460">
    <property type="protein sequence ID" value="DAE07951.1"/>
    <property type="molecule type" value="Genomic_DNA"/>
</dbReference>
<dbReference type="InterPro" id="IPR027417">
    <property type="entry name" value="P-loop_NTPase"/>
</dbReference>
<feature type="domain" description="Terminase large subunit-like ATPase" evidence="1">
    <location>
        <begin position="32"/>
        <end position="188"/>
    </location>
</feature>
<dbReference type="PANTHER" id="PTHR41287">
    <property type="match status" value="1"/>
</dbReference>